<evidence type="ECO:0000313" key="1">
    <source>
        <dbReference type="EMBL" id="CAA7398451.1"/>
    </source>
</evidence>
<protein>
    <submittedName>
        <fullName evidence="1">Uncharacterized protein</fullName>
    </submittedName>
</protein>
<dbReference type="Proteomes" id="UP000663760">
    <property type="component" value="Chromosome 6"/>
</dbReference>
<sequence>MAPASLRIRRRSPLRRPPMNTVGTGGLRPISFASSTCICFPYGDLLEKKVFIEWQRQQKVMLKITTAFCDAKYITRSMELQVIRWKASGLAVPG</sequence>
<dbReference type="EMBL" id="LR746269">
    <property type="protein sequence ID" value="CAA7398451.1"/>
    <property type="molecule type" value="Genomic_DNA"/>
</dbReference>
<proteinExistence type="predicted"/>
<dbReference type="AlphaFoldDB" id="A0A7I8KLC4"/>
<keyword evidence="2" id="KW-1185">Reference proteome</keyword>
<accession>A0A7I8KLC4</accession>
<organism evidence="1 2">
    <name type="scientific">Spirodela intermedia</name>
    <name type="common">Intermediate duckweed</name>
    <dbReference type="NCBI Taxonomy" id="51605"/>
    <lineage>
        <taxon>Eukaryota</taxon>
        <taxon>Viridiplantae</taxon>
        <taxon>Streptophyta</taxon>
        <taxon>Embryophyta</taxon>
        <taxon>Tracheophyta</taxon>
        <taxon>Spermatophyta</taxon>
        <taxon>Magnoliopsida</taxon>
        <taxon>Liliopsida</taxon>
        <taxon>Araceae</taxon>
        <taxon>Lemnoideae</taxon>
        <taxon>Spirodela</taxon>
    </lineage>
</organism>
<name>A0A7I8KLC4_SPIIN</name>
<evidence type="ECO:0000313" key="2">
    <source>
        <dbReference type="Proteomes" id="UP000663760"/>
    </source>
</evidence>
<gene>
    <name evidence="1" type="ORF">SI8410_06009116</name>
</gene>
<reference evidence="1" key="1">
    <citation type="submission" date="2020-02" db="EMBL/GenBank/DDBJ databases">
        <authorList>
            <person name="Scholz U."/>
            <person name="Mascher M."/>
            <person name="Fiebig A."/>
        </authorList>
    </citation>
    <scope>NUCLEOTIDE SEQUENCE</scope>
</reference>